<dbReference type="PANTHER" id="PTHR10142:SF0">
    <property type="entry name" value="DNA REPAIR PROTEIN COMPLEMENTING XP-A CELLS"/>
    <property type="match status" value="1"/>
</dbReference>
<sequence length="82" mass="9941">MKFKVVKRSLEVWGSEEALEEAKESREENREVQKQKRFNKKVKELRRAVRSSMFKKDTSVHQHVYGPEELLDEEEDLYRRVC</sequence>
<dbReference type="GO" id="GO:1901255">
    <property type="term" value="P:nucleotide-excision repair involved in interstrand cross-link repair"/>
    <property type="evidence" value="ECO:0007669"/>
    <property type="project" value="TreeGrafter"/>
</dbReference>
<dbReference type="Proteomes" id="UP001155660">
    <property type="component" value="Chromosome B1"/>
</dbReference>
<dbReference type="GO" id="GO:0003684">
    <property type="term" value="F:damaged DNA binding"/>
    <property type="evidence" value="ECO:0007669"/>
    <property type="project" value="InterPro"/>
</dbReference>
<dbReference type="AlphaFoldDB" id="A0A9Q9VIT9"/>
<accession>A0A9Q9VIT9</accession>
<dbReference type="GO" id="GO:0000715">
    <property type="term" value="P:nucleotide-excision repair, DNA damage recognition"/>
    <property type="evidence" value="ECO:0007669"/>
    <property type="project" value="TreeGrafter"/>
</dbReference>
<dbReference type="RefSeq" id="XP_018977637.1">
    <property type="nucleotide sequence ID" value="XM_019122092.2"/>
</dbReference>
<name>A0A9Q9VIT9_CYPCA</name>
<dbReference type="InterPro" id="IPR000465">
    <property type="entry name" value="XPA/RAD14"/>
</dbReference>
<dbReference type="OrthoDB" id="68328at2759"/>
<dbReference type="GO" id="GO:0006284">
    <property type="term" value="P:base-excision repair"/>
    <property type="evidence" value="ECO:0007669"/>
    <property type="project" value="TreeGrafter"/>
</dbReference>
<protein>
    <submittedName>
        <fullName evidence="1">DNA repair protein complementing XP-A cells-like</fullName>
    </submittedName>
</protein>
<reference evidence="1" key="1">
    <citation type="submission" date="2025-08" db="UniProtKB">
        <authorList>
            <consortium name="RefSeq"/>
        </authorList>
    </citation>
    <scope>IDENTIFICATION</scope>
    <source>
        <tissue evidence="1">Muscle</tissue>
    </source>
</reference>
<dbReference type="PANTHER" id="PTHR10142">
    <property type="entry name" value="DNA REPAIR PROTEIN COMPLEMENTING XP-A CELLS"/>
    <property type="match status" value="1"/>
</dbReference>
<dbReference type="GO" id="GO:0070914">
    <property type="term" value="P:UV-damage excision repair"/>
    <property type="evidence" value="ECO:0007669"/>
    <property type="project" value="TreeGrafter"/>
</dbReference>
<dbReference type="GO" id="GO:0000110">
    <property type="term" value="C:nucleotide-excision repair factor 1 complex"/>
    <property type="evidence" value="ECO:0007669"/>
    <property type="project" value="TreeGrafter"/>
</dbReference>
<proteinExistence type="predicted"/>
<organism evidence="1">
    <name type="scientific">Cyprinus carpio</name>
    <name type="common">Common carp</name>
    <dbReference type="NCBI Taxonomy" id="7962"/>
    <lineage>
        <taxon>Eukaryota</taxon>
        <taxon>Metazoa</taxon>
        <taxon>Chordata</taxon>
        <taxon>Craniata</taxon>
        <taxon>Vertebrata</taxon>
        <taxon>Euteleostomi</taxon>
        <taxon>Actinopterygii</taxon>
        <taxon>Neopterygii</taxon>
        <taxon>Teleostei</taxon>
        <taxon>Ostariophysi</taxon>
        <taxon>Cypriniformes</taxon>
        <taxon>Cyprinidae</taxon>
        <taxon>Cyprininae</taxon>
        <taxon>Cyprinus</taxon>
    </lineage>
</organism>
<gene>
    <name evidence="1" type="primary">LOC109108975</name>
</gene>
<dbReference type="GeneID" id="109108975"/>
<dbReference type="KEGG" id="ccar:109108975"/>
<evidence type="ECO:0000313" key="1">
    <source>
        <dbReference type="RefSeq" id="XP_018977637.1"/>
    </source>
</evidence>